<organism evidence="1">
    <name type="scientific">Arundo donax</name>
    <name type="common">Giant reed</name>
    <name type="synonym">Donax arundinaceus</name>
    <dbReference type="NCBI Taxonomy" id="35708"/>
    <lineage>
        <taxon>Eukaryota</taxon>
        <taxon>Viridiplantae</taxon>
        <taxon>Streptophyta</taxon>
        <taxon>Embryophyta</taxon>
        <taxon>Tracheophyta</taxon>
        <taxon>Spermatophyta</taxon>
        <taxon>Magnoliopsida</taxon>
        <taxon>Liliopsida</taxon>
        <taxon>Poales</taxon>
        <taxon>Poaceae</taxon>
        <taxon>PACMAD clade</taxon>
        <taxon>Arundinoideae</taxon>
        <taxon>Arundineae</taxon>
        <taxon>Arundo</taxon>
    </lineage>
</organism>
<accession>A0A0A9A967</accession>
<reference evidence="1" key="2">
    <citation type="journal article" date="2015" name="Data Brief">
        <title>Shoot transcriptome of the giant reed, Arundo donax.</title>
        <authorList>
            <person name="Barrero R.A."/>
            <person name="Guerrero F.D."/>
            <person name="Moolhuijzen P."/>
            <person name="Goolsby J.A."/>
            <person name="Tidwell J."/>
            <person name="Bellgard S.E."/>
            <person name="Bellgard M.I."/>
        </authorList>
    </citation>
    <scope>NUCLEOTIDE SEQUENCE</scope>
    <source>
        <tissue evidence="1">Shoot tissue taken approximately 20 cm above the soil surface</tissue>
    </source>
</reference>
<evidence type="ECO:0000313" key="1">
    <source>
        <dbReference type="EMBL" id="JAD48224.1"/>
    </source>
</evidence>
<protein>
    <submittedName>
        <fullName evidence="1">Uncharacterized protein</fullName>
    </submittedName>
</protein>
<name>A0A0A9A967_ARUDO</name>
<reference evidence="1" key="1">
    <citation type="submission" date="2014-09" db="EMBL/GenBank/DDBJ databases">
        <authorList>
            <person name="Magalhaes I.L.F."/>
            <person name="Oliveira U."/>
            <person name="Santos F.R."/>
            <person name="Vidigal T.H.D.A."/>
            <person name="Brescovit A.D."/>
            <person name="Santos A.J."/>
        </authorList>
    </citation>
    <scope>NUCLEOTIDE SEQUENCE</scope>
    <source>
        <tissue evidence="1">Shoot tissue taken approximately 20 cm above the soil surface</tissue>
    </source>
</reference>
<proteinExistence type="predicted"/>
<dbReference type="EMBL" id="GBRH01249671">
    <property type="protein sequence ID" value="JAD48224.1"/>
    <property type="molecule type" value="Transcribed_RNA"/>
</dbReference>
<dbReference type="AlphaFoldDB" id="A0A0A9A967"/>
<sequence length="33" mass="3817">MSSNNSYENSMYKASRLVSSRQQFRNTPLLYGS</sequence>